<dbReference type="Gene3D" id="2.130.10.10">
    <property type="entry name" value="YVTN repeat-like/Quinoprotein amine dehydrogenase"/>
    <property type="match status" value="1"/>
</dbReference>
<dbReference type="STRING" id="58919.A0A316Z191"/>
<organism evidence="3 4">
    <name type="scientific">Tilletiopsis washingtonensis</name>
    <dbReference type="NCBI Taxonomy" id="58919"/>
    <lineage>
        <taxon>Eukaryota</taxon>
        <taxon>Fungi</taxon>
        <taxon>Dikarya</taxon>
        <taxon>Basidiomycota</taxon>
        <taxon>Ustilaginomycotina</taxon>
        <taxon>Exobasidiomycetes</taxon>
        <taxon>Entylomatales</taxon>
        <taxon>Entylomatales incertae sedis</taxon>
        <taxon>Tilletiopsis</taxon>
    </lineage>
</organism>
<feature type="compositionally biased region" description="Low complexity" evidence="2">
    <location>
        <begin position="1"/>
        <end position="13"/>
    </location>
</feature>
<dbReference type="GeneID" id="37270947"/>
<dbReference type="PANTHER" id="PTHR16038">
    <property type="entry name" value="NOP SEVEN ASSOCIATED PROTEIN 1"/>
    <property type="match status" value="1"/>
</dbReference>
<evidence type="ECO:0000256" key="2">
    <source>
        <dbReference type="SAM" id="MobiDB-lite"/>
    </source>
</evidence>
<dbReference type="GO" id="GO:0005730">
    <property type="term" value="C:nucleolus"/>
    <property type="evidence" value="ECO:0007669"/>
    <property type="project" value="InterPro"/>
</dbReference>
<dbReference type="Proteomes" id="UP000245946">
    <property type="component" value="Unassembled WGS sequence"/>
</dbReference>
<sequence>MPHASSSSSSSSGRGAGAGAGAGAAEAGPSARPHGSYAFYLGSAAGLISSVRLAPPLDAEAAAAAHQALPQPVEMLAYPAAAGRKDTAVQRMAAAHVGKRWVLAVARKNGCIDLMTRVAHDDTAASASAAAAGEAAQAEAAASDAMAVSQDAASTSSAVAAEAPLPPPRERLRFLACVAEPRMRVGMERWLALALSDRESKEEEEERRTGKTARDDTLSGVLPHSRPTHTLLPNDALSLPQAPRITSACILGASSSSSSSSPPTFTLAAGTRDGVLRLYSTAHAAGRRARRETRVVPAGAGGVRLVVAGAPSSEGRQECFVADGSGKLYATDEEGAVTYSYKDITGAVNVVLPLCAPLSSSSALPISAPLLLSASLDRLLRLHSTAPGAAQRAGASKQRGTTLASVFAGQTALGAVLWDGECPVVDVEMEGEEEEVWEAMDRVGEEEEEESEEEEEERSKKTKKH</sequence>
<evidence type="ECO:0008006" key="5">
    <source>
        <dbReference type="Google" id="ProtNLM"/>
    </source>
</evidence>
<dbReference type="OrthoDB" id="18388at2759"/>
<dbReference type="InterPro" id="IPR015943">
    <property type="entry name" value="WD40/YVTN_repeat-like_dom_sf"/>
</dbReference>
<proteinExistence type="predicted"/>
<dbReference type="EMBL" id="KZ819306">
    <property type="protein sequence ID" value="PWN95126.1"/>
    <property type="molecule type" value="Genomic_DNA"/>
</dbReference>
<dbReference type="GO" id="GO:0030687">
    <property type="term" value="C:preribosome, large subunit precursor"/>
    <property type="evidence" value="ECO:0007669"/>
    <property type="project" value="TreeGrafter"/>
</dbReference>
<evidence type="ECO:0000313" key="3">
    <source>
        <dbReference type="EMBL" id="PWN95126.1"/>
    </source>
</evidence>
<dbReference type="InterPro" id="IPR037379">
    <property type="entry name" value="WDR74/Nsa1"/>
</dbReference>
<reference evidence="3 4" key="1">
    <citation type="journal article" date="2018" name="Mol. Biol. Evol.">
        <title>Broad Genomic Sampling Reveals a Smut Pathogenic Ancestry of the Fungal Clade Ustilaginomycotina.</title>
        <authorList>
            <person name="Kijpornyongpan T."/>
            <person name="Mondo S.J."/>
            <person name="Barry K."/>
            <person name="Sandor L."/>
            <person name="Lee J."/>
            <person name="Lipzen A."/>
            <person name="Pangilinan J."/>
            <person name="LaButti K."/>
            <person name="Hainaut M."/>
            <person name="Henrissat B."/>
            <person name="Grigoriev I.V."/>
            <person name="Spatafora J.W."/>
            <person name="Aime M.C."/>
        </authorList>
    </citation>
    <scope>NUCLEOTIDE SEQUENCE [LARGE SCALE GENOMIC DNA]</scope>
    <source>
        <strain evidence="3 4">MCA 4186</strain>
    </source>
</reference>
<name>A0A316Z191_9BASI</name>
<dbReference type="AlphaFoldDB" id="A0A316Z191"/>
<feature type="compositionally biased region" description="Basic and acidic residues" evidence="2">
    <location>
        <begin position="197"/>
        <end position="217"/>
    </location>
</feature>
<keyword evidence="4" id="KW-1185">Reference proteome</keyword>
<protein>
    <recommendedName>
        <fullName evidence="5">Ribosome biogenesis protein NSA1</fullName>
    </recommendedName>
</protein>
<evidence type="ECO:0000313" key="4">
    <source>
        <dbReference type="Proteomes" id="UP000245946"/>
    </source>
</evidence>
<evidence type="ECO:0000256" key="1">
    <source>
        <dbReference type="ARBA" id="ARBA00011187"/>
    </source>
</evidence>
<dbReference type="RefSeq" id="XP_025595405.1">
    <property type="nucleotide sequence ID" value="XM_025743403.1"/>
</dbReference>
<feature type="compositionally biased region" description="Acidic residues" evidence="2">
    <location>
        <begin position="430"/>
        <end position="456"/>
    </location>
</feature>
<accession>A0A316Z191</accession>
<dbReference type="GO" id="GO:0042273">
    <property type="term" value="P:ribosomal large subunit biogenesis"/>
    <property type="evidence" value="ECO:0007669"/>
    <property type="project" value="InterPro"/>
</dbReference>
<comment type="subunit">
    <text evidence="1">Component of the pre-66S ribosomal particle.</text>
</comment>
<feature type="region of interest" description="Disordered" evidence="2">
    <location>
        <begin position="197"/>
        <end position="235"/>
    </location>
</feature>
<feature type="region of interest" description="Disordered" evidence="2">
    <location>
        <begin position="1"/>
        <end position="30"/>
    </location>
</feature>
<feature type="region of interest" description="Disordered" evidence="2">
    <location>
        <begin position="430"/>
        <end position="465"/>
    </location>
</feature>
<gene>
    <name evidence="3" type="ORF">FA09DRAFT_332306</name>
</gene>
<dbReference type="PANTHER" id="PTHR16038:SF4">
    <property type="entry name" value="WD REPEAT-CONTAINING PROTEIN 74"/>
    <property type="match status" value="1"/>
</dbReference>